<evidence type="ECO:0000256" key="6">
    <source>
        <dbReference type="ARBA" id="ARBA00023242"/>
    </source>
</evidence>
<evidence type="ECO:0000313" key="12">
    <source>
        <dbReference type="Proteomes" id="UP000316759"/>
    </source>
</evidence>
<reference evidence="11 12" key="1">
    <citation type="submission" date="2019-04" db="EMBL/GenBank/DDBJ databases">
        <title>Annotation for the trematode Fasciola gigantica.</title>
        <authorList>
            <person name="Choi Y.-J."/>
        </authorList>
    </citation>
    <scope>NUCLEOTIDE SEQUENCE [LARGE SCALE GENOMIC DNA]</scope>
    <source>
        <strain evidence="11">Uganda_cow_1</strain>
    </source>
</reference>
<evidence type="ECO:0000256" key="1">
    <source>
        <dbReference type="ARBA" id="ARBA00004123"/>
    </source>
</evidence>
<keyword evidence="5 9" id="KW-0040">ANK repeat</keyword>
<dbReference type="SUPFAM" id="SSF48403">
    <property type="entry name" value="Ankyrin repeat"/>
    <property type="match status" value="1"/>
</dbReference>
<evidence type="ECO:0000256" key="10">
    <source>
        <dbReference type="SAM" id="MobiDB-lite"/>
    </source>
</evidence>
<evidence type="ECO:0000256" key="5">
    <source>
        <dbReference type="ARBA" id="ARBA00023043"/>
    </source>
</evidence>
<evidence type="ECO:0000256" key="9">
    <source>
        <dbReference type="PROSITE-ProRule" id="PRU00023"/>
    </source>
</evidence>
<dbReference type="EMBL" id="SUNJ01001396">
    <property type="protein sequence ID" value="TPP66811.1"/>
    <property type="molecule type" value="Genomic_DNA"/>
</dbReference>
<dbReference type="STRING" id="46835.A0A504Z327"/>
<evidence type="ECO:0000256" key="2">
    <source>
        <dbReference type="ARBA" id="ARBA00014259"/>
    </source>
</evidence>
<comment type="subcellular location">
    <subcellularLocation>
        <location evidence="1">Nucleus</location>
    </subcellularLocation>
</comment>
<evidence type="ECO:0000256" key="4">
    <source>
        <dbReference type="ARBA" id="ARBA00022737"/>
    </source>
</evidence>
<evidence type="ECO:0000256" key="8">
    <source>
        <dbReference type="ARBA" id="ARBA00030802"/>
    </source>
</evidence>
<keyword evidence="6" id="KW-0539">Nucleus</keyword>
<dbReference type="InterPro" id="IPR038753">
    <property type="entry name" value="NFKBIL1"/>
</dbReference>
<evidence type="ECO:0000256" key="7">
    <source>
        <dbReference type="ARBA" id="ARBA00030621"/>
    </source>
</evidence>
<dbReference type="PANTHER" id="PTHR15263:SF1">
    <property type="entry name" value="NF-KAPPA-B INHIBITOR-LIKE PROTEIN 1"/>
    <property type="match status" value="1"/>
</dbReference>
<gene>
    <name evidence="11" type="ORF">FGIG_03871</name>
</gene>
<dbReference type="Proteomes" id="UP000316759">
    <property type="component" value="Unassembled WGS sequence"/>
</dbReference>
<dbReference type="InterPro" id="IPR036770">
    <property type="entry name" value="Ankyrin_rpt-contain_sf"/>
</dbReference>
<dbReference type="AlphaFoldDB" id="A0A504Z327"/>
<name>A0A504Z327_FASGI</name>
<keyword evidence="12" id="KW-1185">Reference proteome</keyword>
<keyword evidence="4" id="KW-0677">Repeat</keyword>
<dbReference type="Pfam" id="PF13606">
    <property type="entry name" value="Ank_3"/>
    <property type="match status" value="1"/>
</dbReference>
<dbReference type="Gene3D" id="1.25.40.20">
    <property type="entry name" value="Ankyrin repeat-containing domain"/>
    <property type="match status" value="1"/>
</dbReference>
<dbReference type="PANTHER" id="PTHR15263">
    <property type="entry name" value="I-KAPPA-B-LIKE PROTEIN IKBL"/>
    <property type="match status" value="1"/>
</dbReference>
<feature type="region of interest" description="Disordered" evidence="10">
    <location>
        <begin position="273"/>
        <end position="307"/>
    </location>
</feature>
<proteinExistence type="predicted"/>
<dbReference type="PROSITE" id="PS50088">
    <property type="entry name" value="ANK_REPEAT"/>
    <property type="match status" value="1"/>
</dbReference>
<dbReference type="GO" id="GO:0043124">
    <property type="term" value="P:negative regulation of canonical NF-kappaB signal transduction"/>
    <property type="evidence" value="ECO:0007669"/>
    <property type="project" value="InterPro"/>
</dbReference>
<feature type="repeat" description="ANK" evidence="9">
    <location>
        <begin position="79"/>
        <end position="111"/>
    </location>
</feature>
<dbReference type="GO" id="GO:0005634">
    <property type="term" value="C:nucleus"/>
    <property type="evidence" value="ECO:0007669"/>
    <property type="project" value="UniProtKB-SubCell"/>
</dbReference>
<protein>
    <recommendedName>
        <fullName evidence="2">NF-kappa-B inhibitor-like protein 1</fullName>
    </recommendedName>
    <alternativeName>
        <fullName evidence="7">Inhibitor of kappa B-like protein</fullName>
    </alternativeName>
    <alternativeName>
        <fullName evidence="8">Nuclear factor of kappa light polypeptide gene enhancer in B-cells inhibitor-like 1</fullName>
    </alternativeName>
</protein>
<keyword evidence="3" id="KW-0597">Phosphoprotein</keyword>
<evidence type="ECO:0000313" key="11">
    <source>
        <dbReference type="EMBL" id="TPP66811.1"/>
    </source>
</evidence>
<organism evidence="11 12">
    <name type="scientific">Fasciola gigantica</name>
    <name type="common">Giant liver fluke</name>
    <dbReference type="NCBI Taxonomy" id="46835"/>
    <lineage>
        <taxon>Eukaryota</taxon>
        <taxon>Metazoa</taxon>
        <taxon>Spiralia</taxon>
        <taxon>Lophotrochozoa</taxon>
        <taxon>Platyhelminthes</taxon>
        <taxon>Trematoda</taxon>
        <taxon>Digenea</taxon>
        <taxon>Plagiorchiida</taxon>
        <taxon>Echinostomata</taxon>
        <taxon>Echinostomatoidea</taxon>
        <taxon>Fasciolidae</taxon>
        <taxon>Fasciola</taxon>
    </lineage>
</organism>
<comment type="caution">
    <text evidence="11">The sequence shown here is derived from an EMBL/GenBank/DDBJ whole genome shotgun (WGS) entry which is preliminary data.</text>
</comment>
<evidence type="ECO:0000256" key="3">
    <source>
        <dbReference type="ARBA" id="ARBA00022553"/>
    </source>
</evidence>
<sequence>MSHLESSKLEKSTPAVNCPWTTEEYRSMSMKLASSGDVVRLDALISLWLTESIPGTSSEPGQRTHQSATGLLASVRDRKGRTLLHLAARFIQPEMVVHLIECGCSTKVVDNRGNTVLHLLLRNLCRRVKSDTASSRRKRKRKQHCDPNLNYVECCHLVKRILNSDSDLLTVSNNRGQRSTYWLQQLWNAASKEERQIGDEILTSSFGSGEINTSTKHDFSARLYATPDQNEYDSSAEHWYGDEEDPHLGGNTYDWEEYFADFTYTEPRSHLDTVREEYERRQRSELSSRARDPQPGRSAESIDRERDDFLRRHQEALSKRGKANMQESNMTTSLEAFKQQWSLFLSHSSEIQSLSTIPWPPFCGFMGYTEDRTKTAERRIQAVLQFVRHQLNELRQLQIQWHPDRFASRVAQRLHPQIRESVLQKVNAISQLLNTSMDTLRTKDGLVASSL</sequence>
<dbReference type="InterPro" id="IPR002110">
    <property type="entry name" value="Ankyrin_rpt"/>
</dbReference>
<accession>A0A504Z327</accession>
<dbReference type="OrthoDB" id="412109at2759"/>